<reference evidence="2 3" key="1">
    <citation type="journal article" date="2016" name="Nat. Commun.">
        <title>Thousands of microbial genomes shed light on interconnected biogeochemical processes in an aquifer system.</title>
        <authorList>
            <person name="Anantharaman K."/>
            <person name="Brown C.T."/>
            <person name="Hug L.A."/>
            <person name="Sharon I."/>
            <person name="Castelle C.J."/>
            <person name="Probst A.J."/>
            <person name="Thomas B.C."/>
            <person name="Singh A."/>
            <person name="Wilkins M.J."/>
            <person name="Karaoz U."/>
            <person name="Brodie E.L."/>
            <person name="Williams K.H."/>
            <person name="Hubbard S.S."/>
            <person name="Banfield J.F."/>
        </authorList>
    </citation>
    <scope>NUCLEOTIDE SEQUENCE [LARGE SCALE GENOMIC DNA]</scope>
</reference>
<evidence type="ECO:0000313" key="3">
    <source>
        <dbReference type="Proteomes" id="UP000177685"/>
    </source>
</evidence>
<dbReference type="EMBL" id="MHCD01000049">
    <property type="protein sequence ID" value="OGY12686.1"/>
    <property type="molecule type" value="Genomic_DNA"/>
</dbReference>
<dbReference type="InterPro" id="IPR013216">
    <property type="entry name" value="Methyltransf_11"/>
</dbReference>
<proteinExistence type="predicted"/>
<comment type="caution">
    <text evidence="2">The sequence shown here is derived from an EMBL/GenBank/DDBJ whole genome shotgun (WGS) entry which is preliminary data.</text>
</comment>
<name>A0A1G1VBH1_9BACT</name>
<gene>
    <name evidence="2" type="ORF">A3A58_00285</name>
</gene>
<dbReference type="GO" id="GO:0008757">
    <property type="term" value="F:S-adenosylmethionine-dependent methyltransferase activity"/>
    <property type="evidence" value="ECO:0007669"/>
    <property type="project" value="InterPro"/>
</dbReference>
<protein>
    <recommendedName>
        <fullName evidence="1">Methyltransferase type 11 domain-containing protein</fullName>
    </recommendedName>
</protein>
<feature type="domain" description="Methyltransferase type 11" evidence="1">
    <location>
        <begin position="63"/>
        <end position="162"/>
    </location>
</feature>
<dbReference type="CDD" id="cd02440">
    <property type="entry name" value="AdoMet_MTases"/>
    <property type="match status" value="1"/>
</dbReference>
<evidence type="ECO:0000313" key="2">
    <source>
        <dbReference type="EMBL" id="OGY12686.1"/>
    </source>
</evidence>
<sequence>MSYKTRNNMMTPTEYIMHYVGFLVPAKWKDYLKHIVKWEVFSERIIENPIIIQNLPRTKSKILDVGSRYSQVPLEMASLGHEVYALDIEDYLFKHKNLKFVKGDIRKTKFKSGFFDAVTIISTLEHVGMGETSYGDVEEKDGDVTAMAEIRRVLKPGGIVLITVPFGKAKFLPFMRIYDKARIKKISQGFKVVNEIYMLNDKENWGVSTYEKVKDIENTHHTIGNAFFIFQKTKG</sequence>
<dbReference type="InterPro" id="IPR029063">
    <property type="entry name" value="SAM-dependent_MTases_sf"/>
</dbReference>
<dbReference type="Gene3D" id="3.40.50.150">
    <property type="entry name" value="Vaccinia Virus protein VP39"/>
    <property type="match status" value="1"/>
</dbReference>
<organism evidence="2 3">
    <name type="scientific">Candidatus Blackburnbacteria bacterium RIFCSPLOWO2_01_FULL_41_27</name>
    <dbReference type="NCBI Taxonomy" id="1797520"/>
    <lineage>
        <taxon>Bacteria</taxon>
        <taxon>Candidatus Blackburniibacteriota</taxon>
    </lineage>
</organism>
<dbReference type="AlphaFoldDB" id="A0A1G1VBH1"/>
<dbReference type="PANTHER" id="PTHR43591:SF110">
    <property type="entry name" value="RHODANESE DOMAIN-CONTAINING PROTEIN"/>
    <property type="match status" value="1"/>
</dbReference>
<evidence type="ECO:0000259" key="1">
    <source>
        <dbReference type="Pfam" id="PF08241"/>
    </source>
</evidence>
<accession>A0A1G1VBH1</accession>
<dbReference type="SUPFAM" id="SSF53335">
    <property type="entry name" value="S-adenosyl-L-methionine-dependent methyltransferases"/>
    <property type="match status" value="1"/>
</dbReference>
<dbReference type="PANTHER" id="PTHR43591">
    <property type="entry name" value="METHYLTRANSFERASE"/>
    <property type="match status" value="1"/>
</dbReference>
<dbReference type="Proteomes" id="UP000177685">
    <property type="component" value="Unassembled WGS sequence"/>
</dbReference>
<dbReference type="Pfam" id="PF08241">
    <property type="entry name" value="Methyltransf_11"/>
    <property type="match status" value="1"/>
</dbReference>